<dbReference type="InterPro" id="IPR023214">
    <property type="entry name" value="HAD_sf"/>
</dbReference>
<reference evidence="1 2" key="1">
    <citation type="submission" date="2019-06" db="EMBL/GenBank/DDBJ databases">
        <title>Whole genome shotgun sequence of Zoogloea ramigera NBRC 15342.</title>
        <authorList>
            <person name="Hosoyama A."/>
            <person name="Uohara A."/>
            <person name="Ohji S."/>
            <person name="Ichikawa N."/>
        </authorList>
    </citation>
    <scope>NUCLEOTIDE SEQUENCE [LARGE SCALE GENOMIC DNA]</scope>
    <source>
        <strain evidence="1 2">NBRC 15342</strain>
    </source>
</reference>
<dbReference type="PANTHER" id="PTHR12725">
    <property type="entry name" value="HALOACID DEHALOGENASE-LIKE HYDROLASE"/>
    <property type="match status" value="1"/>
</dbReference>
<dbReference type="SFLD" id="SFLDG01129">
    <property type="entry name" value="C1.5:_HAD__Beta-PGM__Phosphata"/>
    <property type="match status" value="1"/>
</dbReference>
<dbReference type="OrthoDB" id="8558420at2"/>
<dbReference type="Gene3D" id="1.10.150.450">
    <property type="match status" value="1"/>
</dbReference>
<gene>
    <name evidence="1" type="ORF">ZRA01_28500</name>
</gene>
<organism evidence="1 2">
    <name type="scientific">Zoogloea ramigera</name>
    <dbReference type="NCBI Taxonomy" id="350"/>
    <lineage>
        <taxon>Bacteria</taxon>
        <taxon>Pseudomonadati</taxon>
        <taxon>Pseudomonadota</taxon>
        <taxon>Betaproteobacteria</taxon>
        <taxon>Rhodocyclales</taxon>
        <taxon>Zoogloeaceae</taxon>
        <taxon>Zoogloea</taxon>
    </lineage>
</organism>
<dbReference type="Pfam" id="PF00702">
    <property type="entry name" value="Hydrolase"/>
    <property type="match status" value="1"/>
</dbReference>
<name>A0A4Y4D0H2_ZOORA</name>
<dbReference type="NCBIfam" id="TIGR01509">
    <property type="entry name" value="HAD-SF-IA-v3"/>
    <property type="match status" value="1"/>
</dbReference>
<dbReference type="PANTHER" id="PTHR12725:SF117">
    <property type="entry name" value="HALOACID DEHALOGENASE-LIKE HYDROLASE"/>
    <property type="match status" value="1"/>
</dbReference>
<dbReference type="Gene3D" id="3.40.50.1000">
    <property type="entry name" value="HAD superfamily/HAD-like"/>
    <property type="match status" value="1"/>
</dbReference>
<dbReference type="AlphaFoldDB" id="A0A4Y4D0H2"/>
<accession>A0A4Y4D0H2</accession>
<evidence type="ECO:0000313" key="1">
    <source>
        <dbReference type="EMBL" id="GEC96777.1"/>
    </source>
</evidence>
<dbReference type="SUPFAM" id="SSF56784">
    <property type="entry name" value="HAD-like"/>
    <property type="match status" value="1"/>
</dbReference>
<sequence>MTPVWLFDLDNTLHNASPHIFPHINRSMTGYLMQHLALDEAAANRLRVDYWRRYGATLLGLMRHHGTDPKHFLHDTHQFPDLPRMVVFDNALCHMLARLPGRKIVFSNGPRHYAEAVLEIMGIRRFFVDVYAVEQMRFNPKPGLKAFHHLLKDHRLQASRCILVEDSAENLRSAKRLGMTTVWISRSLRQPAYVDVRLPSVLGLARHPVRRGASG</sequence>
<protein>
    <submittedName>
        <fullName evidence="1">Pyrimidine 5'-nucleotidase</fullName>
    </submittedName>
</protein>
<dbReference type="InterPro" id="IPR006439">
    <property type="entry name" value="HAD-SF_hydro_IA"/>
</dbReference>
<dbReference type="EMBL" id="BJNV01000053">
    <property type="protein sequence ID" value="GEC96777.1"/>
    <property type="molecule type" value="Genomic_DNA"/>
</dbReference>
<dbReference type="Proteomes" id="UP000318422">
    <property type="component" value="Unassembled WGS sequence"/>
</dbReference>
<evidence type="ECO:0000313" key="2">
    <source>
        <dbReference type="Proteomes" id="UP000318422"/>
    </source>
</evidence>
<comment type="caution">
    <text evidence="1">The sequence shown here is derived from an EMBL/GenBank/DDBJ whole genome shotgun (WGS) entry which is preliminary data.</text>
</comment>
<dbReference type="SFLD" id="SFLDS00003">
    <property type="entry name" value="Haloacid_Dehalogenase"/>
    <property type="match status" value="1"/>
</dbReference>
<dbReference type="InterPro" id="IPR010237">
    <property type="entry name" value="Pyr-5-nucltdase"/>
</dbReference>
<dbReference type="InterPro" id="IPR036412">
    <property type="entry name" value="HAD-like_sf"/>
</dbReference>
<dbReference type="RefSeq" id="WP_141353429.1">
    <property type="nucleotide sequence ID" value="NZ_BJNV01000053.1"/>
</dbReference>
<dbReference type="SFLD" id="SFLDG01132">
    <property type="entry name" value="C1.5.3:_5'-Nucleotidase_Like"/>
    <property type="match status" value="1"/>
</dbReference>
<keyword evidence="2" id="KW-1185">Reference proteome</keyword>
<dbReference type="NCBIfam" id="TIGR01993">
    <property type="entry name" value="Pyr-5-nucltdase"/>
    <property type="match status" value="1"/>
</dbReference>
<proteinExistence type="predicted"/>